<protein>
    <submittedName>
        <fullName evidence="1">Uncharacterized protein</fullName>
    </submittedName>
</protein>
<dbReference type="EMBL" id="AP009044">
    <property type="protein sequence ID" value="BAQ21105.1"/>
    <property type="molecule type" value="Genomic_DNA"/>
</dbReference>
<evidence type="ECO:0000313" key="1">
    <source>
        <dbReference type="EMBL" id="BAQ21105.1"/>
    </source>
</evidence>
<name>A0AB72VF14_CORGB</name>
<dbReference type="AlphaFoldDB" id="A0AB72VF14"/>
<reference evidence="1" key="1">
    <citation type="journal article" date="2007" name="Microbiology">
        <title>Comparative analysis of the Corynebacterium glutamicum group and complete genome sequence of strain R.</title>
        <authorList>
            <person name="Yukawa H."/>
            <person name="Omumasaba C.A."/>
            <person name="Nonaka H."/>
            <person name="Kos P."/>
            <person name="Okai N."/>
            <person name="Suzuki N."/>
            <person name="Suda M."/>
            <person name="Tsuge Y."/>
            <person name="Watanabe J."/>
            <person name="Ikeda Y."/>
            <person name="Vertes A.A."/>
            <person name="Inui M."/>
        </authorList>
    </citation>
    <scope>NUCLEOTIDE SEQUENCE</scope>
    <source>
        <strain evidence="1">R</strain>
    </source>
</reference>
<gene>
    <name evidence="1" type="ordered locus">cgR_6043</name>
</gene>
<sequence>MSILFSAHAEVFPSCHDRRDHEHPLLRTRGGISTDSSQLHNLISSSPHTRRYFRAESIAKAEEKLFSAHAEVFPAYRERSLALQALLRTRGGISLNSVGIHQRGTSSPHTRRYFRQSAHHLPHRPLFSAHAEVFPMISPLVCHALSLLRTRGGISVTSLHPVSP</sequence>
<proteinExistence type="predicted"/>
<dbReference type="KEGG" id="cgt:cgR_6043"/>
<dbReference type="Proteomes" id="UP000006698">
    <property type="component" value="Chromosome"/>
</dbReference>
<accession>A0AB72VF14</accession>
<organism evidence="1">
    <name type="scientific">Corynebacterium glutamicum (strain R)</name>
    <dbReference type="NCBI Taxonomy" id="340322"/>
    <lineage>
        <taxon>Bacteria</taxon>
        <taxon>Bacillati</taxon>
        <taxon>Actinomycetota</taxon>
        <taxon>Actinomycetes</taxon>
        <taxon>Mycobacteriales</taxon>
        <taxon>Corynebacteriaceae</taxon>
        <taxon>Corynebacterium</taxon>
    </lineage>
</organism>